<evidence type="ECO:0000256" key="2">
    <source>
        <dbReference type="ARBA" id="ARBA00022692"/>
    </source>
</evidence>
<feature type="transmembrane region" description="Helical" evidence="5">
    <location>
        <begin position="110"/>
        <end position="128"/>
    </location>
</feature>
<evidence type="ECO:0000256" key="5">
    <source>
        <dbReference type="SAM" id="Phobius"/>
    </source>
</evidence>
<accession>A0A847D2K4</accession>
<keyword evidence="3 5" id="KW-1133">Transmembrane helix</keyword>
<evidence type="ECO:0000256" key="1">
    <source>
        <dbReference type="ARBA" id="ARBA00004141"/>
    </source>
</evidence>
<dbReference type="GO" id="GO:0005886">
    <property type="term" value="C:plasma membrane"/>
    <property type="evidence" value="ECO:0007669"/>
    <property type="project" value="TreeGrafter"/>
</dbReference>
<dbReference type="Proteomes" id="UP000545876">
    <property type="component" value="Unassembled WGS sequence"/>
</dbReference>
<feature type="domain" description="Sodium/calcium exchanger membrane region" evidence="6">
    <location>
        <begin position="188"/>
        <end position="328"/>
    </location>
</feature>
<evidence type="ECO:0000256" key="3">
    <source>
        <dbReference type="ARBA" id="ARBA00022989"/>
    </source>
</evidence>
<feature type="transmembrane region" description="Helical" evidence="5">
    <location>
        <begin position="310"/>
        <end position="328"/>
    </location>
</feature>
<dbReference type="Gene3D" id="1.20.1420.30">
    <property type="entry name" value="NCX, central ion-binding region"/>
    <property type="match status" value="2"/>
</dbReference>
<name>A0A847D2K4_9BACT</name>
<protein>
    <submittedName>
        <fullName evidence="7">Sodium:calcium antiporter</fullName>
    </submittedName>
</protein>
<keyword evidence="4 5" id="KW-0472">Membrane</keyword>
<feature type="transmembrane region" description="Helical" evidence="5">
    <location>
        <begin position="280"/>
        <end position="298"/>
    </location>
</feature>
<dbReference type="GO" id="GO:0008273">
    <property type="term" value="F:calcium, potassium:sodium antiporter activity"/>
    <property type="evidence" value="ECO:0007669"/>
    <property type="project" value="TreeGrafter"/>
</dbReference>
<reference evidence="7 8" key="1">
    <citation type="journal article" date="2020" name="Biotechnol. Biofuels">
        <title>New insights from the biogas microbiome by comprehensive genome-resolved metagenomics of nearly 1600 species originating from multiple anaerobic digesters.</title>
        <authorList>
            <person name="Campanaro S."/>
            <person name="Treu L."/>
            <person name="Rodriguez-R L.M."/>
            <person name="Kovalovszki A."/>
            <person name="Ziels R.M."/>
            <person name="Maus I."/>
            <person name="Zhu X."/>
            <person name="Kougias P.G."/>
            <person name="Basile A."/>
            <person name="Luo G."/>
            <person name="Schluter A."/>
            <person name="Konstantinidis K.T."/>
            <person name="Angelidaki I."/>
        </authorList>
    </citation>
    <scope>NUCLEOTIDE SEQUENCE [LARGE SCALE GENOMIC DNA]</scope>
    <source>
        <strain evidence="7">AS06rmzACSIP_65</strain>
    </source>
</reference>
<organism evidence="7 8">
    <name type="scientific">Candidatus Dojkabacteria bacterium</name>
    <dbReference type="NCBI Taxonomy" id="2099670"/>
    <lineage>
        <taxon>Bacteria</taxon>
        <taxon>Candidatus Dojkabacteria</taxon>
    </lineage>
</organism>
<dbReference type="PANTHER" id="PTHR10846:SF8">
    <property type="entry name" value="INNER MEMBRANE PROTEIN YRBG"/>
    <property type="match status" value="1"/>
</dbReference>
<dbReference type="AlphaFoldDB" id="A0A847D2K4"/>
<feature type="transmembrane region" description="Helical" evidence="5">
    <location>
        <begin position="134"/>
        <end position="151"/>
    </location>
</feature>
<gene>
    <name evidence="7" type="ORF">GX656_03495</name>
</gene>
<dbReference type="GO" id="GO:0005262">
    <property type="term" value="F:calcium channel activity"/>
    <property type="evidence" value="ECO:0007669"/>
    <property type="project" value="TreeGrafter"/>
</dbReference>
<feature type="transmembrane region" description="Helical" evidence="5">
    <location>
        <begin position="6"/>
        <end position="29"/>
    </location>
</feature>
<evidence type="ECO:0000313" key="8">
    <source>
        <dbReference type="Proteomes" id="UP000545876"/>
    </source>
</evidence>
<keyword evidence="2 5" id="KW-0812">Transmembrane</keyword>
<dbReference type="InterPro" id="IPR044880">
    <property type="entry name" value="NCX_ion-bd_dom_sf"/>
</dbReference>
<evidence type="ECO:0000259" key="6">
    <source>
        <dbReference type="Pfam" id="PF01699"/>
    </source>
</evidence>
<sequence>MKQLIEIIIVAFFIFMLIKGSDLLMTSAVEIAEKFKLSKMAIASTLVAIGTGLPSIAVNMTYVLMGPDYHDAIVGSAMGTNFLNIGIGLGIPAIILPLKIKYEVFEKEIPLFLAICMLLGVFLIDGNISRLEGMILLVVYALTLYIIYQYSQREKLLRIDLKEVELNTSTISNTPINYESNFKILSRLLLGFLLLITSAVAVVYMTPILSRDFGISQYLLGSTIVAIGPSIPMVFTSIRSATQGYTDIIVGNVFGGTIANIALGIGLVTVVKPLSVSNEAISDVYFFAIMVAVMLLILLPELKPLGKSKILNRVSGVIIVIFYIVYLVEKFI</sequence>
<feature type="transmembrane region" description="Helical" evidence="5">
    <location>
        <begin position="188"/>
        <end position="209"/>
    </location>
</feature>
<feature type="domain" description="Sodium/calcium exchanger membrane region" evidence="6">
    <location>
        <begin position="7"/>
        <end position="148"/>
    </location>
</feature>
<evidence type="ECO:0000256" key="4">
    <source>
        <dbReference type="ARBA" id="ARBA00023136"/>
    </source>
</evidence>
<dbReference type="Pfam" id="PF01699">
    <property type="entry name" value="Na_Ca_ex"/>
    <property type="match status" value="2"/>
</dbReference>
<feature type="transmembrane region" description="Helical" evidence="5">
    <location>
        <begin position="77"/>
        <end position="98"/>
    </location>
</feature>
<dbReference type="InterPro" id="IPR004481">
    <property type="entry name" value="K/Na/Ca-exchanger"/>
</dbReference>
<comment type="caution">
    <text evidence="7">The sequence shown here is derived from an EMBL/GenBank/DDBJ whole genome shotgun (WGS) entry which is preliminary data.</text>
</comment>
<feature type="transmembrane region" description="Helical" evidence="5">
    <location>
        <begin position="41"/>
        <end position="65"/>
    </location>
</feature>
<dbReference type="PANTHER" id="PTHR10846">
    <property type="entry name" value="SODIUM/POTASSIUM/CALCIUM EXCHANGER"/>
    <property type="match status" value="1"/>
</dbReference>
<dbReference type="GO" id="GO:0006874">
    <property type="term" value="P:intracellular calcium ion homeostasis"/>
    <property type="evidence" value="ECO:0007669"/>
    <property type="project" value="TreeGrafter"/>
</dbReference>
<proteinExistence type="predicted"/>
<dbReference type="InterPro" id="IPR004837">
    <property type="entry name" value="NaCa_Exmemb"/>
</dbReference>
<feature type="transmembrane region" description="Helical" evidence="5">
    <location>
        <begin position="215"/>
        <end position="236"/>
    </location>
</feature>
<dbReference type="EMBL" id="JAAZBX010000015">
    <property type="protein sequence ID" value="NLD25670.1"/>
    <property type="molecule type" value="Genomic_DNA"/>
</dbReference>
<comment type="subcellular location">
    <subcellularLocation>
        <location evidence="1">Membrane</location>
        <topology evidence="1">Multi-pass membrane protein</topology>
    </subcellularLocation>
</comment>
<evidence type="ECO:0000313" key="7">
    <source>
        <dbReference type="EMBL" id="NLD25670.1"/>
    </source>
</evidence>
<feature type="transmembrane region" description="Helical" evidence="5">
    <location>
        <begin position="248"/>
        <end position="268"/>
    </location>
</feature>